<keyword evidence="1" id="KW-0614">Plasmid</keyword>
<geneLocation type="plasmid" evidence="1">
    <name>unnamed</name>
</geneLocation>
<organism evidence="1">
    <name type="scientific">Tunturiibacter psychrotolerans</name>
    <dbReference type="NCBI Taxonomy" id="3069686"/>
    <lineage>
        <taxon>Bacteria</taxon>
        <taxon>Pseudomonadati</taxon>
        <taxon>Acidobacteriota</taxon>
        <taxon>Terriglobia</taxon>
        <taxon>Terriglobales</taxon>
        <taxon>Acidobacteriaceae</taxon>
        <taxon>Tunturiibacter</taxon>
    </lineage>
</organism>
<protein>
    <recommendedName>
        <fullName evidence="2">LysR family transcriptional regulator</fullName>
    </recommendedName>
</protein>
<reference evidence="1" key="1">
    <citation type="submission" date="2023-08" db="EMBL/GenBank/DDBJ databases">
        <authorList>
            <person name="Messyasz A."/>
            <person name="Mannisto M.K."/>
            <person name="Kerkhof L.J."/>
            <person name="Haggblom M."/>
        </authorList>
    </citation>
    <scope>NUCLEOTIDE SEQUENCE</scope>
    <source>
        <strain evidence="1">X5P6</strain>
        <plasmid evidence="1">unnamed</plasmid>
    </source>
</reference>
<proteinExistence type="predicted"/>
<sequence length="151" mass="16648">MAEATLGQIDQRITEIDDLVFRGNTGQLPMTVEGRARLEDEAGSLMEILARALHENGAGEYQTLYDARQQVRNLTLVSAMSHRYMELHPEPQPEIDAVIAAACQGYTDGTGPKGQAGKMLAAVFGTVLIELPSEVPPPSTKRNFFSRFMRR</sequence>
<dbReference type="KEGG" id="tpsc:RBB77_23305"/>
<gene>
    <name evidence="1" type="ORF">RBB77_23305</name>
</gene>
<dbReference type="RefSeq" id="WP_353067740.1">
    <property type="nucleotide sequence ID" value="NZ_CP132943.1"/>
</dbReference>
<reference evidence="1" key="2">
    <citation type="journal article" date="2024" name="Environ. Microbiol.">
        <title>Genome analysis and description of Tunturibacter gen. nov. expands the diversity of Terriglobia in tundra soils.</title>
        <authorList>
            <person name="Messyasz A."/>
            <person name="Mannisto M.K."/>
            <person name="Kerkhof L.J."/>
            <person name="Haggblom M.M."/>
        </authorList>
    </citation>
    <scope>NUCLEOTIDE SEQUENCE</scope>
    <source>
        <strain evidence="1">X5P6</strain>
    </source>
</reference>
<accession>A0AAU7ZXG9</accession>
<dbReference type="EMBL" id="CP132943">
    <property type="protein sequence ID" value="XCB35659.1"/>
    <property type="molecule type" value="Genomic_DNA"/>
</dbReference>
<evidence type="ECO:0008006" key="2">
    <source>
        <dbReference type="Google" id="ProtNLM"/>
    </source>
</evidence>
<name>A0AAU7ZXG9_9BACT</name>
<evidence type="ECO:0000313" key="1">
    <source>
        <dbReference type="EMBL" id="XCB35659.1"/>
    </source>
</evidence>
<dbReference type="AlphaFoldDB" id="A0AAU7ZXG9"/>